<dbReference type="Proteomes" id="UP001567538">
    <property type="component" value="Unassembled WGS sequence"/>
</dbReference>
<evidence type="ECO:0000313" key="2">
    <source>
        <dbReference type="Proteomes" id="UP001567538"/>
    </source>
</evidence>
<accession>A0ABD1GTF2</accession>
<proteinExistence type="predicted"/>
<gene>
    <name evidence="1" type="ORF">AAHA92_23907</name>
</gene>
<protein>
    <submittedName>
        <fullName evidence="1">Uncharacterized protein</fullName>
    </submittedName>
</protein>
<name>A0ABD1GTF2_SALDI</name>
<reference evidence="1 2" key="1">
    <citation type="submission" date="2024-06" db="EMBL/GenBank/DDBJ databases">
        <title>A chromosome level genome sequence of Diviner's sage (Salvia divinorum).</title>
        <authorList>
            <person name="Ford S.A."/>
            <person name="Ro D.-K."/>
            <person name="Ness R.W."/>
            <person name="Phillips M.A."/>
        </authorList>
    </citation>
    <scope>NUCLEOTIDE SEQUENCE [LARGE SCALE GENOMIC DNA]</scope>
    <source>
        <strain evidence="1">SAF-2024a</strain>
        <tissue evidence="1">Leaf</tissue>
    </source>
</reference>
<dbReference type="AlphaFoldDB" id="A0ABD1GTF2"/>
<keyword evidence="2" id="KW-1185">Reference proteome</keyword>
<comment type="caution">
    <text evidence="1">The sequence shown here is derived from an EMBL/GenBank/DDBJ whole genome shotgun (WGS) entry which is preliminary data.</text>
</comment>
<organism evidence="1 2">
    <name type="scientific">Salvia divinorum</name>
    <name type="common">Maria pastora</name>
    <name type="synonym">Diviner's sage</name>
    <dbReference type="NCBI Taxonomy" id="28513"/>
    <lineage>
        <taxon>Eukaryota</taxon>
        <taxon>Viridiplantae</taxon>
        <taxon>Streptophyta</taxon>
        <taxon>Embryophyta</taxon>
        <taxon>Tracheophyta</taxon>
        <taxon>Spermatophyta</taxon>
        <taxon>Magnoliopsida</taxon>
        <taxon>eudicotyledons</taxon>
        <taxon>Gunneridae</taxon>
        <taxon>Pentapetalae</taxon>
        <taxon>asterids</taxon>
        <taxon>lamiids</taxon>
        <taxon>Lamiales</taxon>
        <taxon>Lamiaceae</taxon>
        <taxon>Nepetoideae</taxon>
        <taxon>Mentheae</taxon>
        <taxon>Salviinae</taxon>
        <taxon>Salvia</taxon>
        <taxon>Salvia subgen. Calosphace</taxon>
    </lineage>
</organism>
<evidence type="ECO:0000313" key="1">
    <source>
        <dbReference type="EMBL" id="KAL1547425.1"/>
    </source>
</evidence>
<sequence length="68" mass="7816">MDMWPWDKQDVRGCGIDLPSTNTLLRKQNGCDALEERASKFQIKINPLSQLNPPPIICRLQFLTSLLF</sequence>
<dbReference type="EMBL" id="JBEAFC010000008">
    <property type="protein sequence ID" value="KAL1547425.1"/>
    <property type="molecule type" value="Genomic_DNA"/>
</dbReference>